<feature type="region of interest" description="Disordered" evidence="9">
    <location>
        <begin position="372"/>
        <end position="418"/>
    </location>
</feature>
<evidence type="ECO:0000256" key="10">
    <source>
        <dbReference type="SAM" id="Phobius"/>
    </source>
</evidence>
<dbReference type="GO" id="GO:0016301">
    <property type="term" value="F:kinase activity"/>
    <property type="evidence" value="ECO:0007669"/>
    <property type="project" value="UniProtKB-KW"/>
</dbReference>
<feature type="domain" description="Signal transduction histidine kinase subgroup 3 dimerisation and phosphoacceptor" evidence="12">
    <location>
        <begin position="204"/>
        <end position="267"/>
    </location>
</feature>
<feature type="transmembrane region" description="Helical" evidence="10">
    <location>
        <begin position="152"/>
        <end position="172"/>
    </location>
</feature>
<dbReference type="EMBL" id="JADAQT010000107">
    <property type="protein sequence ID" value="MBE1878099.1"/>
    <property type="molecule type" value="Genomic_DNA"/>
</dbReference>
<comment type="catalytic activity">
    <reaction evidence="1">
        <text>ATP + protein L-histidine = ADP + protein N-phospho-L-histidine.</text>
        <dbReference type="EC" id="2.7.13.3"/>
    </reaction>
</comment>
<feature type="transmembrane region" description="Helical" evidence="10">
    <location>
        <begin position="20"/>
        <end position="35"/>
    </location>
</feature>
<feature type="domain" description="Histidine kinase/HSP90-like ATPase" evidence="11">
    <location>
        <begin position="332"/>
        <end position="453"/>
    </location>
</feature>
<keyword evidence="3" id="KW-0597">Phosphoprotein</keyword>
<dbReference type="SUPFAM" id="SSF55874">
    <property type="entry name" value="ATPase domain of HSP90 chaperone/DNA topoisomerase II/histidine kinase"/>
    <property type="match status" value="1"/>
</dbReference>
<evidence type="ECO:0000313" key="14">
    <source>
        <dbReference type="Proteomes" id="UP000625527"/>
    </source>
</evidence>
<dbReference type="Proteomes" id="UP000625527">
    <property type="component" value="Unassembled WGS sequence"/>
</dbReference>
<proteinExistence type="predicted"/>
<evidence type="ECO:0000256" key="7">
    <source>
        <dbReference type="ARBA" id="ARBA00022840"/>
    </source>
</evidence>
<evidence type="ECO:0000256" key="9">
    <source>
        <dbReference type="SAM" id="MobiDB-lite"/>
    </source>
</evidence>
<keyword evidence="5" id="KW-0547">Nucleotide-binding</keyword>
<evidence type="ECO:0000313" key="13">
    <source>
        <dbReference type="EMBL" id="MBE1878099.1"/>
    </source>
</evidence>
<keyword evidence="8" id="KW-0902">Two-component regulatory system</keyword>
<dbReference type="Gene3D" id="3.30.565.10">
    <property type="entry name" value="Histidine kinase-like ATPase, C-terminal domain"/>
    <property type="match status" value="1"/>
</dbReference>
<dbReference type="InterPro" id="IPR003594">
    <property type="entry name" value="HATPase_dom"/>
</dbReference>
<evidence type="ECO:0000256" key="6">
    <source>
        <dbReference type="ARBA" id="ARBA00022777"/>
    </source>
</evidence>
<dbReference type="RefSeq" id="WP_192864645.1">
    <property type="nucleotide sequence ID" value="NZ_JADAQT010000107.1"/>
</dbReference>
<dbReference type="Pfam" id="PF07730">
    <property type="entry name" value="HisKA_3"/>
    <property type="match status" value="1"/>
</dbReference>
<feature type="transmembrane region" description="Helical" evidence="10">
    <location>
        <begin position="129"/>
        <end position="146"/>
    </location>
</feature>
<accession>A0ABR9N375</accession>
<dbReference type="InterPro" id="IPR050482">
    <property type="entry name" value="Sensor_HK_TwoCompSys"/>
</dbReference>
<evidence type="ECO:0000256" key="2">
    <source>
        <dbReference type="ARBA" id="ARBA00012438"/>
    </source>
</evidence>
<keyword evidence="10" id="KW-0812">Transmembrane</keyword>
<gene>
    <name evidence="13" type="ORF">IHE71_20620</name>
</gene>
<dbReference type="PANTHER" id="PTHR24421">
    <property type="entry name" value="NITRATE/NITRITE SENSOR PROTEIN NARX-RELATED"/>
    <property type="match status" value="1"/>
</dbReference>
<dbReference type="CDD" id="cd16917">
    <property type="entry name" value="HATPase_UhpB-NarQ-NarX-like"/>
    <property type="match status" value="1"/>
</dbReference>
<feature type="transmembrane region" description="Helical" evidence="10">
    <location>
        <begin position="95"/>
        <end position="117"/>
    </location>
</feature>
<evidence type="ECO:0000259" key="11">
    <source>
        <dbReference type="Pfam" id="PF02518"/>
    </source>
</evidence>
<reference evidence="13 14" key="1">
    <citation type="submission" date="2020-10" db="EMBL/GenBank/DDBJ databases">
        <title>Myceligenerans pegani sp. nov., an endophytic actinomycete isolated from Peganum harmala L. in Xinjiang, China.</title>
        <authorList>
            <person name="Xin L."/>
        </authorList>
    </citation>
    <scope>NUCLEOTIDE SEQUENCE [LARGE SCALE GENOMIC DNA]</scope>
    <source>
        <strain evidence="13 14">TRM65318</strain>
    </source>
</reference>
<dbReference type="InterPro" id="IPR036890">
    <property type="entry name" value="HATPase_C_sf"/>
</dbReference>
<evidence type="ECO:0000259" key="12">
    <source>
        <dbReference type="Pfam" id="PF07730"/>
    </source>
</evidence>
<dbReference type="InterPro" id="IPR011712">
    <property type="entry name" value="Sig_transdc_His_kin_sub3_dim/P"/>
</dbReference>
<keyword evidence="14" id="KW-1185">Reference proteome</keyword>
<keyword evidence="7" id="KW-0067">ATP-binding</keyword>
<evidence type="ECO:0000256" key="3">
    <source>
        <dbReference type="ARBA" id="ARBA00022553"/>
    </source>
</evidence>
<keyword evidence="10" id="KW-0472">Membrane</keyword>
<evidence type="ECO:0000256" key="5">
    <source>
        <dbReference type="ARBA" id="ARBA00022741"/>
    </source>
</evidence>
<keyword evidence="10" id="KW-1133">Transmembrane helix</keyword>
<evidence type="ECO:0000256" key="4">
    <source>
        <dbReference type="ARBA" id="ARBA00022679"/>
    </source>
</evidence>
<dbReference type="PANTHER" id="PTHR24421:SF10">
    <property type="entry name" value="NITRATE_NITRITE SENSOR PROTEIN NARQ"/>
    <property type="match status" value="1"/>
</dbReference>
<keyword evidence="4" id="KW-0808">Transferase</keyword>
<evidence type="ECO:0000256" key="1">
    <source>
        <dbReference type="ARBA" id="ARBA00000085"/>
    </source>
</evidence>
<dbReference type="Gene3D" id="1.20.5.1930">
    <property type="match status" value="1"/>
</dbReference>
<dbReference type="EC" id="2.7.13.3" evidence="2"/>
<comment type="caution">
    <text evidence="13">The sequence shown here is derived from an EMBL/GenBank/DDBJ whole genome shotgun (WGS) entry which is preliminary data.</text>
</comment>
<organism evidence="13 14">
    <name type="scientific">Myceligenerans pegani</name>
    <dbReference type="NCBI Taxonomy" id="2776917"/>
    <lineage>
        <taxon>Bacteria</taxon>
        <taxon>Bacillati</taxon>
        <taxon>Actinomycetota</taxon>
        <taxon>Actinomycetes</taxon>
        <taxon>Micrococcales</taxon>
        <taxon>Promicromonosporaceae</taxon>
        <taxon>Myceligenerans</taxon>
    </lineage>
</organism>
<evidence type="ECO:0000256" key="8">
    <source>
        <dbReference type="ARBA" id="ARBA00023012"/>
    </source>
</evidence>
<dbReference type="Pfam" id="PF02518">
    <property type="entry name" value="HATPase_c"/>
    <property type="match status" value="1"/>
</dbReference>
<feature type="compositionally biased region" description="Gly residues" evidence="9">
    <location>
        <begin position="405"/>
        <end position="418"/>
    </location>
</feature>
<keyword evidence="6 13" id="KW-0418">Kinase</keyword>
<name>A0ABR9N375_9MICO</name>
<sequence length="458" mass="47737">MRTRLRRLWRAVEPTPWPDVGLAVVLAAAAVWWVLPEGGRAPEPVPLPLPFGDAGVFGTTPEPDELRADVVMNLLVTGLVAGRRRLPVAMFVGQLAAVVLVDFTMTLPCLAAILVGAYSLAVHGRTTRLAAGVLVGVSAAVALAELDSWLRLPGWAGAFVLLLPGGLAGLAVRSARARARASEERTSALHREREAVAELAVVQERARIARELHDVVSHHVSMMTIQAGAAGAVLDDDPARARGALSAIEASGRETMTELRHLLGVLAAGDGGDAGAAPRDVAGEDLEPQPGLERLDALVRRVRQTGQPVTLLHEHEHEHEHGLAVPHGAGLTAYRVVQEALTNALRYAPGAVVQVAVRTEPPGVLVVEVINDEPPATPDGVSREEPARRAAGFPGGEPGGRPDAGPGGRPVGGSGNGSGLIGLSERLRLYGGTLETGRRLGGGFRVRALIPLAADGAP</sequence>
<protein>
    <recommendedName>
        <fullName evidence="2">histidine kinase</fullName>
        <ecNumber evidence="2">2.7.13.3</ecNumber>
    </recommendedName>
</protein>